<dbReference type="Gene3D" id="2.60.130.10">
    <property type="entry name" value="Aromatic compound dioxygenase"/>
    <property type="match status" value="1"/>
</dbReference>
<evidence type="ECO:0000313" key="3">
    <source>
        <dbReference type="EMBL" id="CAH0775241.1"/>
    </source>
</evidence>
<dbReference type="AlphaFoldDB" id="A0A9P0CD69"/>
<dbReference type="OrthoDB" id="7776735at2759"/>
<evidence type="ECO:0000256" key="1">
    <source>
        <dbReference type="SAM" id="Phobius"/>
    </source>
</evidence>
<evidence type="ECO:0000259" key="2">
    <source>
        <dbReference type="Pfam" id="PF00775"/>
    </source>
</evidence>
<name>A0A9P0CD69_BEMTA</name>
<gene>
    <name evidence="3" type="ORF">BEMITA_LOCUS11482</name>
</gene>
<dbReference type="PANTHER" id="PTHR34315:SF1">
    <property type="entry name" value="INTRADIOL RING-CLEAVAGE DIOXYGENASES DOMAIN-CONTAINING PROTEIN-RELATED"/>
    <property type="match status" value="1"/>
</dbReference>
<dbReference type="EMBL" id="OU963868">
    <property type="protein sequence ID" value="CAH0775241.1"/>
    <property type="molecule type" value="Genomic_DNA"/>
</dbReference>
<dbReference type="PANTHER" id="PTHR34315">
    <property type="match status" value="1"/>
</dbReference>
<protein>
    <recommendedName>
        <fullName evidence="2">Intradiol ring-cleavage dioxygenases domain-containing protein</fullName>
    </recommendedName>
</protein>
<organism evidence="3 4">
    <name type="scientific">Bemisia tabaci</name>
    <name type="common">Sweetpotato whitefly</name>
    <name type="synonym">Aleurodes tabaci</name>
    <dbReference type="NCBI Taxonomy" id="7038"/>
    <lineage>
        <taxon>Eukaryota</taxon>
        <taxon>Metazoa</taxon>
        <taxon>Ecdysozoa</taxon>
        <taxon>Arthropoda</taxon>
        <taxon>Hexapoda</taxon>
        <taxon>Insecta</taxon>
        <taxon>Pterygota</taxon>
        <taxon>Neoptera</taxon>
        <taxon>Paraneoptera</taxon>
        <taxon>Hemiptera</taxon>
        <taxon>Sternorrhyncha</taxon>
        <taxon>Aleyrodoidea</taxon>
        <taxon>Aleyrodidae</taxon>
        <taxon>Aleyrodinae</taxon>
        <taxon>Bemisia</taxon>
    </lineage>
</organism>
<keyword evidence="1" id="KW-1133">Transmembrane helix</keyword>
<dbReference type="InterPro" id="IPR000627">
    <property type="entry name" value="Intradiol_dOase_C"/>
</dbReference>
<dbReference type="Pfam" id="PF00775">
    <property type="entry name" value="Dioxygenase_C"/>
    <property type="match status" value="1"/>
</dbReference>
<evidence type="ECO:0000313" key="4">
    <source>
        <dbReference type="Proteomes" id="UP001152759"/>
    </source>
</evidence>
<feature type="transmembrane region" description="Helical" evidence="1">
    <location>
        <begin position="41"/>
        <end position="63"/>
    </location>
</feature>
<feature type="domain" description="Intradiol ring-cleavage dioxygenases" evidence="2">
    <location>
        <begin position="77"/>
        <end position="207"/>
    </location>
</feature>
<keyword evidence="4" id="KW-1185">Reference proteome</keyword>
<keyword evidence="1" id="KW-0472">Membrane</keyword>
<dbReference type="SUPFAM" id="SSF49482">
    <property type="entry name" value="Aromatic compound dioxygenase"/>
    <property type="match status" value="1"/>
</dbReference>
<accession>A0A9P0CD69</accession>
<proteinExistence type="predicted"/>
<dbReference type="GO" id="GO:0008199">
    <property type="term" value="F:ferric iron binding"/>
    <property type="evidence" value="ECO:0007669"/>
    <property type="project" value="InterPro"/>
</dbReference>
<reference evidence="3" key="1">
    <citation type="submission" date="2021-12" db="EMBL/GenBank/DDBJ databases">
        <authorList>
            <person name="King R."/>
        </authorList>
    </citation>
    <scope>NUCLEOTIDE SEQUENCE</scope>
</reference>
<dbReference type="Proteomes" id="UP001152759">
    <property type="component" value="Chromosome 7"/>
</dbReference>
<keyword evidence="1" id="KW-0812">Transmembrane</keyword>
<dbReference type="GO" id="GO:0016702">
    <property type="term" value="F:oxidoreductase activity, acting on single donors with incorporation of molecular oxygen, incorporation of two atoms of oxygen"/>
    <property type="evidence" value="ECO:0007669"/>
    <property type="project" value="InterPro"/>
</dbReference>
<dbReference type="InterPro" id="IPR015889">
    <property type="entry name" value="Intradiol_dOase_core"/>
</dbReference>
<dbReference type="KEGG" id="btab:109029570"/>
<sequence>MKRDKGMIHRTTDFRPDSTREKNPLWPLVLMVRAMTNRHSLLTRAGIAILMTAVVVPITSVSANCNCHDCELSPVSIEGPYFIDLHKIRSDVRENTTGVNLELKFQIVDIETCSGIGGATVEIWSCDAQGFYSGYLGRSPDEVATSARHQMPTDNSTFLRGGQVSDDEGYVRFLTKVPGYYAGRAIHLHVLVSVLKWDVFVGQMYMPEGIIEHILQEPAYHREPDAPSRVRNEEDIYFVSSGGNMTTLLPTVAYDGSLQASCRLGVKLRAKREYSAN</sequence>